<dbReference type="AlphaFoldDB" id="I0JHU5"/>
<gene>
    <name evidence="2" type="ordered locus">HBHAL_1339</name>
</gene>
<proteinExistence type="predicted"/>
<feature type="compositionally biased region" description="Basic and acidic residues" evidence="1">
    <location>
        <begin position="22"/>
        <end position="40"/>
    </location>
</feature>
<dbReference type="PATRIC" id="fig|866895.3.peg.339"/>
<accession>I0JHU5</accession>
<reference evidence="2 3" key="1">
    <citation type="journal article" date="2013" name="Environ. Microbiol.">
        <title>Chloride and organic osmolytes: a hybrid strategy to cope with elevated salinities by the moderately halophilic, chloride-dependent bacterium Halobacillus halophilus.</title>
        <authorList>
            <person name="Saum S.H."/>
            <person name="Pfeiffer F."/>
            <person name="Palm P."/>
            <person name="Rampp M."/>
            <person name="Schuster S.C."/>
            <person name="Muller V."/>
            <person name="Oesterhelt D."/>
        </authorList>
    </citation>
    <scope>NUCLEOTIDE SEQUENCE [LARGE SCALE GENOMIC DNA]</scope>
    <source>
        <strain evidence="3">ATCC 35676 / DSM 2266 / JCM 20832 / KCTC 3685 / LMG 17431 / NBRC 102448 / NCIMB 2269</strain>
    </source>
</reference>
<organism evidence="2 3">
    <name type="scientific">Halobacillus halophilus (strain ATCC 35676 / DSM 2266 / JCM 20832 / KCTC 3685 / LMG 17431 / NBRC 102448 / NCIMB 2269)</name>
    <name type="common">Sporosarcina halophila</name>
    <dbReference type="NCBI Taxonomy" id="866895"/>
    <lineage>
        <taxon>Bacteria</taxon>
        <taxon>Bacillati</taxon>
        <taxon>Bacillota</taxon>
        <taxon>Bacilli</taxon>
        <taxon>Bacillales</taxon>
        <taxon>Bacillaceae</taxon>
        <taxon>Halobacillus</taxon>
    </lineage>
</organism>
<dbReference type="KEGG" id="hhd:HBHAL_1339"/>
<name>I0JHU5_HALH3</name>
<keyword evidence="3" id="KW-1185">Reference proteome</keyword>
<dbReference type="EMBL" id="HE717023">
    <property type="protein sequence ID" value="CCG43713.1"/>
    <property type="molecule type" value="Genomic_DNA"/>
</dbReference>
<dbReference type="Proteomes" id="UP000007397">
    <property type="component" value="Chromosome"/>
</dbReference>
<dbReference type="HOGENOM" id="CLU_2843771_0_0_9"/>
<protein>
    <submittedName>
        <fullName evidence="2">Uncharacterized protein</fullName>
    </submittedName>
</protein>
<feature type="region of interest" description="Disordered" evidence="1">
    <location>
        <begin position="22"/>
        <end position="41"/>
    </location>
</feature>
<evidence type="ECO:0000313" key="3">
    <source>
        <dbReference type="Proteomes" id="UP000007397"/>
    </source>
</evidence>
<evidence type="ECO:0000313" key="2">
    <source>
        <dbReference type="EMBL" id="CCG43713.1"/>
    </source>
</evidence>
<sequence>MKIFCYTVREFGGQAGVMDKSDDLDRNIKKDPSLQTKEGHGSALLNEGRHAMKATGLFFLAGKNR</sequence>
<evidence type="ECO:0000256" key="1">
    <source>
        <dbReference type="SAM" id="MobiDB-lite"/>
    </source>
</evidence>